<proteinExistence type="predicted"/>
<evidence type="ECO:0000256" key="1">
    <source>
        <dbReference type="SAM" id="MobiDB-lite"/>
    </source>
</evidence>
<comment type="caution">
    <text evidence="2">The sequence shown here is derived from an EMBL/GenBank/DDBJ whole genome shotgun (WGS) entry which is preliminary data.</text>
</comment>
<evidence type="ECO:0000313" key="2">
    <source>
        <dbReference type="EMBL" id="MBS5331354.1"/>
    </source>
</evidence>
<evidence type="ECO:0000313" key="3">
    <source>
        <dbReference type="Proteomes" id="UP000759273"/>
    </source>
</evidence>
<protein>
    <submittedName>
        <fullName evidence="2">Uncharacterized protein</fullName>
    </submittedName>
</protein>
<dbReference type="EMBL" id="JAGZGG010000003">
    <property type="protein sequence ID" value="MBS5331354.1"/>
    <property type="molecule type" value="Genomic_DNA"/>
</dbReference>
<gene>
    <name evidence="2" type="ORF">KHY36_02345</name>
</gene>
<accession>A0A943HGZ6</accession>
<organism evidence="2 3">
    <name type="scientific">Subdoligranulum variabile</name>
    <dbReference type="NCBI Taxonomy" id="214851"/>
    <lineage>
        <taxon>Bacteria</taxon>
        <taxon>Bacillati</taxon>
        <taxon>Bacillota</taxon>
        <taxon>Clostridia</taxon>
        <taxon>Eubacteriales</taxon>
        <taxon>Oscillospiraceae</taxon>
        <taxon>Subdoligranulum</taxon>
    </lineage>
</organism>
<dbReference type="Proteomes" id="UP000759273">
    <property type="component" value="Unassembled WGS sequence"/>
</dbReference>
<sequence length="97" mass="11173">MENQPKTPCPPREEIFRHYGYPEDTPDKGIAVGNWEKDDAFERLAFLPELIPYLDKSKKVKIIFDYDPDYPRALLQVTGQKPFVIPSEDEASEDSGK</sequence>
<feature type="region of interest" description="Disordered" evidence="1">
    <location>
        <begin position="1"/>
        <end position="20"/>
    </location>
</feature>
<feature type="compositionally biased region" description="Basic and acidic residues" evidence="1">
    <location>
        <begin position="11"/>
        <end position="20"/>
    </location>
</feature>
<reference evidence="2" key="1">
    <citation type="submission" date="2021-02" db="EMBL/GenBank/DDBJ databases">
        <title>Infant gut strain persistence is associated with maternal origin, phylogeny, and functional potential including surface adhesion and iron acquisition.</title>
        <authorList>
            <person name="Lou Y.C."/>
        </authorList>
    </citation>
    <scope>NUCLEOTIDE SEQUENCE</scope>
    <source>
        <strain evidence="2">L3_101_000M1_dasL3_101_000M1_concoct_87</strain>
    </source>
</reference>
<name>A0A943HGZ6_9FIRM</name>
<dbReference type="AlphaFoldDB" id="A0A943HGZ6"/>